<gene>
    <name evidence="2" type="ordered locus">Acid_3471</name>
</gene>
<accession>Q021E5</accession>
<dbReference type="STRING" id="234267.Acid_3471"/>
<proteinExistence type="predicted"/>
<dbReference type="OrthoDB" id="468044at2"/>
<dbReference type="AlphaFoldDB" id="Q021E5"/>
<dbReference type="EMBL" id="CP000473">
    <property type="protein sequence ID" value="ABJ84444.1"/>
    <property type="molecule type" value="Genomic_DNA"/>
</dbReference>
<dbReference type="eggNOG" id="COG3344">
    <property type="taxonomic scope" value="Bacteria"/>
</dbReference>
<organism evidence="2">
    <name type="scientific">Solibacter usitatus (strain Ellin6076)</name>
    <dbReference type="NCBI Taxonomy" id="234267"/>
    <lineage>
        <taxon>Bacteria</taxon>
        <taxon>Pseudomonadati</taxon>
        <taxon>Acidobacteriota</taxon>
        <taxon>Terriglobia</taxon>
        <taxon>Bryobacterales</taxon>
        <taxon>Solibacteraceae</taxon>
        <taxon>Candidatus Solibacter</taxon>
    </lineage>
</organism>
<feature type="region of interest" description="Disordered" evidence="1">
    <location>
        <begin position="92"/>
        <end position="115"/>
    </location>
</feature>
<evidence type="ECO:0000256" key="1">
    <source>
        <dbReference type="SAM" id="MobiDB-lite"/>
    </source>
</evidence>
<protein>
    <submittedName>
        <fullName evidence="2">Maturase-like protein</fullName>
    </submittedName>
</protein>
<sequence>MYENLMEEVVSPENYGKALKAVVANDGSPGVDGMTTKQLSGHLMEHWGKVQAKLKRGSYIPSPVKRKEIRKENGGGMRKLGIPTVLGAEVSGVPTEPFAADRSSTGEAELPESDE</sequence>
<evidence type="ECO:0000313" key="2">
    <source>
        <dbReference type="EMBL" id="ABJ84444.1"/>
    </source>
</evidence>
<reference evidence="2" key="1">
    <citation type="submission" date="2006-10" db="EMBL/GenBank/DDBJ databases">
        <title>Complete sequence of Solibacter usitatus Ellin6076.</title>
        <authorList>
            <consortium name="US DOE Joint Genome Institute"/>
            <person name="Copeland A."/>
            <person name="Lucas S."/>
            <person name="Lapidus A."/>
            <person name="Barry K."/>
            <person name="Detter J.C."/>
            <person name="Glavina del Rio T."/>
            <person name="Hammon N."/>
            <person name="Israni S."/>
            <person name="Dalin E."/>
            <person name="Tice H."/>
            <person name="Pitluck S."/>
            <person name="Thompson L.S."/>
            <person name="Brettin T."/>
            <person name="Bruce D."/>
            <person name="Han C."/>
            <person name="Tapia R."/>
            <person name="Gilna P."/>
            <person name="Schmutz J."/>
            <person name="Larimer F."/>
            <person name="Land M."/>
            <person name="Hauser L."/>
            <person name="Kyrpides N."/>
            <person name="Mikhailova N."/>
            <person name="Janssen P.H."/>
            <person name="Kuske C.R."/>
            <person name="Richardson P."/>
        </authorList>
    </citation>
    <scope>NUCLEOTIDE SEQUENCE</scope>
    <source>
        <strain evidence="2">Ellin6076</strain>
    </source>
</reference>
<dbReference type="KEGG" id="sus:Acid_3471"/>
<name>Q021E5_SOLUE</name>
<dbReference type="InParanoid" id="Q021E5"/>
<dbReference type="HOGENOM" id="CLU_013584_12_1_0"/>